<feature type="region of interest" description="Disordered" evidence="1">
    <location>
        <begin position="1"/>
        <end position="28"/>
    </location>
</feature>
<sequence length="923" mass="99182">MTSSTQPSGAEFPSTVLPRSEPDPGRADRLAGARASLHALGRLLRTAAGVTALCLVVSSTLGSCSGTRASRLGSPTKLAPAPAAVEAFREARAALRERATVTARDRDAARTVAEIDARIDAALERAASAAPDWVAPQRLLDDRARAQLDGPRALAERRARLRGADYGAADLYLAGRLEEAAGSVRFPMAVALDRSLSWPHHALSVDRELAGDLRAAVAHQARALDRANGGYEVALFARRLASLLRRTGRAGDGVTVLRGVLDDVRLGAIDRLEVSLDLVELELAFDRTEADRELGLRRALGLIASGLTGRSETANVVRRLSLSPKARSDAAFLTDLELALRRHPTYANDEELFDELRARGVHSVVVALERGLAPVDAAVPLPPTGDVWVDLERAFAAGRDATLAALDRLIDELPDQVLDADGALADPRLAALVATARATDFDAPLGRVELAEACLRCGWIGPASALARDVDRAAEPALVERARTVERRALAAEALLAELARLLESILGEETVFDIGAVPLADWDDLGPPKAVSSKLDLDELLARIGELVERYAAAIGWDDEDLGAAVAKSPVLRFGPFGAVLVPGPVFVARDEFLGVGAAGERVPGLADVLDRLGRMALLGQPPFGEVDGTVLRRLLATERSGEHLGMPWSGMVILCEGVDAVGRRSRSGLSISGAALHEGYWVDVGSQRSVLATWRGWQRLVTERGSDWARERLESFQLPLDLGAGGVERFERARLAPSLLAAEALRVAVLLERAQARPTDAPADADLVTLTELIQVVGNHEEGHLTDRTRFLPLTKNPLGIAAIAIGEGFSPLGLERRLEYRAQLVSLATVPDPRLPLVDLLEAAAVDARLETVHAHAYRRLLGDLLELWNERLERDPDAWPTVRRDCYLMYQVHRLAPSELHELALELARREGLVASGAD</sequence>
<evidence type="ECO:0000256" key="1">
    <source>
        <dbReference type="SAM" id="MobiDB-lite"/>
    </source>
</evidence>
<reference evidence="2 3" key="1">
    <citation type="submission" date="2019-02" db="EMBL/GenBank/DDBJ databases">
        <title>Deep-cultivation of Planctomycetes and their phenomic and genomic characterization uncovers novel biology.</title>
        <authorList>
            <person name="Wiegand S."/>
            <person name="Jogler M."/>
            <person name="Boedeker C."/>
            <person name="Pinto D."/>
            <person name="Vollmers J."/>
            <person name="Rivas-Marin E."/>
            <person name="Kohn T."/>
            <person name="Peeters S.H."/>
            <person name="Heuer A."/>
            <person name="Rast P."/>
            <person name="Oberbeckmann S."/>
            <person name="Bunk B."/>
            <person name="Jeske O."/>
            <person name="Meyerdierks A."/>
            <person name="Storesund J.E."/>
            <person name="Kallscheuer N."/>
            <person name="Luecker S."/>
            <person name="Lage O.M."/>
            <person name="Pohl T."/>
            <person name="Merkel B.J."/>
            <person name="Hornburger P."/>
            <person name="Mueller R.-W."/>
            <person name="Bruemmer F."/>
            <person name="Labrenz M."/>
            <person name="Spormann A.M."/>
            <person name="Op den Camp H."/>
            <person name="Overmann J."/>
            <person name="Amann R."/>
            <person name="Jetten M.S.M."/>
            <person name="Mascher T."/>
            <person name="Medema M.H."/>
            <person name="Devos D.P."/>
            <person name="Kaster A.-K."/>
            <person name="Ovreas L."/>
            <person name="Rohde M."/>
            <person name="Galperin M.Y."/>
            <person name="Jogler C."/>
        </authorList>
    </citation>
    <scope>NUCLEOTIDE SEQUENCE [LARGE SCALE GENOMIC DNA]</scope>
    <source>
        <strain evidence="2 3">Pla163</strain>
    </source>
</reference>
<keyword evidence="3" id="KW-1185">Reference proteome</keyword>
<organism evidence="2 3">
    <name type="scientific">Rohdeia mirabilis</name>
    <dbReference type="NCBI Taxonomy" id="2528008"/>
    <lineage>
        <taxon>Bacteria</taxon>
        <taxon>Pseudomonadati</taxon>
        <taxon>Planctomycetota</taxon>
        <taxon>Planctomycetia</taxon>
        <taxon>Planctomycetia incertae sedis</taxon>
        <taxon>Rohdeia</taxon>
    </lineage>
</organism>
<protein>
    <submittedName>
        <fullName evidence="2">Uncharacterized protein</fullName>
    </submittedName>
</protein>
<evidence type="ECO:0000313" key="2">
    <source>
        <dbReference type="EMBL" id="QDU85194.1"/>
    </source>
</evidence>
<accession>A0A518D143</accession>
<dbReference type="EMBL" id="CP036290">
    <property type="protein sequence ID" value="QDU85194.1"/>
    <property type="molecule type" value="Genomic_DNA"/>
</dbReference>
<dbReference type="Proteomes" id="UP000319342">
    <property type="component" value="Chromosome"/>
</dbReference>
<name>A0A518D143_9BACT</name>
<proteinExistence type="predicted"/>
<evidence type="ECO:0000313" key="3">
    <source>
        <dbReference type="Proteomes" id="UP000319342"/>
    </source>
</evidence>
<dbReference type="AlphaFoldDB" id="A0A518D143"/>
<gene>
    <name evidence="2" type="ORF">Pla163_23220</name>
</gene>